<reference evidence="1" key="1">
    <citation type="journal article" date="2011" name="Virol. J.">
        <title>Sequencing of Bovine herpesvirus 4 V.test strain reveals important genome features.</title>
        <authorList>
            <person name="Palmeira L."/>
            <person name="Machiels B."/>
            <person name="Lete C."/>
            <person name="Vanderplasschen A."/>
            <person name="Gillet L."/>
        </authorList>
    </citation>
    <scope>NUCLEOTIDE SEQUENCE</scope>
    <source>
        <strain evidence="1">V.test</strain>
    </source>
</reference>
<name>G1EUQ0_BHV4</name>
<organismHost>
    <name type="scientific">Panthera leo</name>
    <name type="common">Lion</name>
    <dbReference type="NCBI Taxonomy" id="9689"/>
</organismHost>
<evidence type="ECO:0000313" key="1">
    <source>
        <dbReference type="EMBL" id="AEL29758.1"/>
    </source>
</evidence>
<protein>
    <submittedName>
        <fullName evidence="1">Uncharacterized protein ORF Bo8</fullName>
    </submittedName>
</protein>
<proteinExistence type="predicted"/>
<gene>
    <name evidence="1" type="primary">ORF Bo8</name>
</gene>
<sequence length="67" mass="7356">MFYVNNQMGGRAKKGIKGENLVRSVLVSAPEPAFTTVLMVPYLTCLCSPLISFMSCSKLYPSFEAAF</sequence>
<accession>G1EUQ0</accession>
<organism evidence="1">
    <name type="scientific">Bovine herpesvirus 4</name>
    <name type="common">BoHV-4</name>
    <name type="synonym">Movar virus</name>
    <dbReference type="NCBI Taxonomy" id="10385"/>
    <lineage>
        <taxon>Viruses</taxon>
        <taxon>Duplodnaviria</taxon>
        <taxon>Heunggongvirae</taxon>
        <taxon>Peploviricota</taxon>
        <taxon>Herviviricetes</taxon>
        <taxon>Herpesvirales</taxon>
        <taxon>Orthoherpesviridae</taxon>
        <taxon>Gammaherpesvirinae</taxon>
        <taxon>Rhadinovirus</taxon>
        <taxon>Rhadinovirus bovinegamma4</taxon>
    </lineage>
</organism>
<dbReference type="EMBL" id="JN133502">
    <property type="protein sequence ID" value="AEL29758.1"/>
    <property type="molecule type" value="Genomic_DNA"/>
</dbReference>
<organismHost>
    <name type="scientific">Felis catus</name>
    <name type="common">Cat</name>
    <name type="synonym">Felis silvestris catus</name>
    <dbReference type="NCBI Taxonomy" id="9685"/>
</organismHost>
<organismHost>
    <name type="scientific">Bos taurus</name>
    <name type="common">Bovine</name>
    <dbReference type="NCBI Taxonomy" id="9913"/>
</organismHost>